<protein>
    <recommendedName>
        <fullName evidence="5">DUF2953 domain-containing protein</fullName>
    </recommendedName>
</protein>
<keyword evidence="2" id="KW-1133">Transmembrane helix</keyword>
<dbReference type="AlphaFoldDB" id="F2BXD3"/>
<sequence>MEECSMWLGIVAIAVIAIILLILILLSIPLRYSIFADNEHICIKGSWLFGILSKKYEINFSKFIESNIESKDKEKNSYAEKDEKFIEDTIKNTENVEKNLEMKDNESTKFSERGAKEEKENDSFKEKSEKITFMDKLRFATKNGTVRIVLESLKKLLYISKPDELNVSGKIGLGDSSDTGILVGATYAIFPDFAVEIDWKYLEKVFELKANCKGSVMPIKAIWIIGIAFMSKPVREFLSYTRGKTDE</sequence>
<dbReference type="HOGENOM" id="CLU_1123156_0_0_9"/>
<evidence type="ECO:0000256" key="1">
    <source>
        <dbReference type="SAM" id="MobiDB-lite"/>
    </source>
</evidence>
<evidence type="ECO:0000313" key="3">
    <source>
        <dbReference type="EMBL" id="EGF13563.1"/>
    </source>
</evidence>
<evidence type="ECO:0000256" key="2">
    <source>
        <dbReference type="SAM" id="Phobius"/>
    </source>
</evidence>
<feature type="transmembrane region" description="Helical" evidence="2">
    <location>
        <begin position="6"/>
        <end position="26"/>
    </location>
</feature>
<name>F2BXD3_9FIRM</name>
<organism evidence="3 4">
    <name type="scientific">Dialister micraerophilus DSM 19965</name>
    <dbReference type="NCBI Taxonomy" id="888062"/>
    <lineage>
        <taxon>Bacteria</taxon>
        <taxon>Bacillati</taxon>
        <taxon>Bacillota</taxon>
        <taxon>Negativicutes</taxon>
        <taxon>Veillonellales</taxon>
        <taxon>Veillonellaceae</taxon>
        <taxon>Dialister</taxon>
    </lineage>
</organism>
<evidence type="ECO:0008006" key="5">
    <source>
        <dbReference type="Google" id="ProtNLM"/>
    </source>
</evidence>
<dbReference type="STRING" id="888062.HMPREF9083_0880"/>
<reference evidence="3 4" key="1">
    <citation type="submission" date="2011-02" db="EMBL/GenBank/DDBJ databases">
        <authorList>
            <person name="Muzny D."/>
            <person name="Qin X."/>
            <person name="Deng J."/>
            <person name="Jiang H."/>
            <person name="Liu Y."/>
            <person name="Qu J."/>
            <person name="Song X.-Z."/>
            <person name="Zhang L."/>
            <person name="Thornton R."/>
            <person name="Coyle M."/>
            <person name="Francisco L."/>
            <person name="Jackson L."/>
            <person name="Javaid M."/>
            <person name="Korchina V."/>
            <person name="Kovar C."/>
            <person name="Mata R."/>
            <person name="Mathew T."/>
            <person name="Ngo R."/>
            <person name="Nguyen L."/>
            <person name="Nguyen N."/>
            <person name="Okwuonu G."/>
            <person name="Ongeri F."/>
            <person name="Pham C."/>
            <person name="Simmons D."/>
            <person name="Wilczek-Boney K."/>
            <person name="Hale W."/>
            <person name="Jakkamsetti A."/>
            <person name="Pham P."/>
            <person name="Ruth R."/>
            <person name="San Lucas F."/>
            <person name="Warren J."/>
            <person name="Zhang J."/>
            <person name="Zhao Z."/>
            <person name="Zhou C."/>
            <person name="Zhu D."/>
            <person name="Lee S."/>
            <person name="Bess C."/>
            <person name="Blankenburg K."/>
            <person name="Forbes L."/>
            <person name="Fu Q."/>
            <person name="Gubbala S."/>
            <person name="Hirani K."/>
            <person name="Jayaseelan J.C."/>
            <person name="Lara F."/>
            <person name="Munidasa M."/>
            <person name="Palculict T."/>
            <person name="Patil S."/>
            <person name="Pu L.-L."/>
            <person name="Saada N."/>
            <person name="Tang L."/>
            <person name="Weissenberger G."/>
            <person name="Zhu Y."/>
            <person name="Hemphill L."/>
            <person name="Shang Y."/>
            <person name="Youmans B."/>
            <person name="Ayvaz T."/>
            <person name="Ross M."/>
            <person name="Santibanez J."/>
            <person name="Aqrawi P."/>
            <person name="Gross S."/>
            <person name="Joshi V."/>
            <person name="Fowler G."/>
            <person name="Nazareth L."/>
            <person name="Reid J."/>
            <person name="Worley K."/>
            <person name="Petrosino J."/>
            <person name="Highlander S."/>
            <person name="Gibbs R."/>
        </authorList>
    </citation>
    <scope>NUCLEOTIDE SEQUENCE [LARGE SCALE GENOMIC DNA]</scope>
    <source>
        <strain evidence="3 4">DSM 19965</strain>
    </source>
</reference>
<dbReference type="eggNOG" id="ENOG5033FHJ">
    <property type="taxonomic scope" value="Bacteria"/>
</dbReference>
<evidence type="ECO:0000313" key="4">
    <source>
        <dbReference type="Proteomes" id="UP000003503"/>
    </source>
</evidence>
<dbReference type="Proteomes" id="UP000003503">
    <property type="component" value="Unassembled WGS sequence"/>
</dbReference>
<comment type="caution">
    <text evidence="3">The sequence shown here is derived from an EMBL/GenBank/DDBJ whole genome shotgun (WGS) entry which is preliminary data.</text>
</comment>
<keyword evidence="2" id="KW-0472">Membrane</keyword>
<accession>F2BXD3</accession>
<keyword evidence="4" id="KW-1185">Reference proteome</keyword>
<feature type="region of interest" description="Disordered" evidence="1">
    <location>
        <begin position="101"/>
        <end position="123"/>
    </location>
</feature>
<gene>
    <name evidence="3" type="ORF">HMPREF9083_0880</name>
</gene>
<proteinExistence type="predicted"/>
<dbReference type="EMBL" id="AFBB01000017">
    <property type="protein sequence ID" value="EGF13563.1"/>
    <property type="molecule type" value="Genomic_DNA"/>
</dbReference>
<keyword evidence="2" id="KW-0812">Transmembrane</keyword>